<reference evidence="4" key="1">
    <citation type="submission" date="2016-10" db="EMBL/GenBank/DDBJ databases">
        <authorList>
            <person name="Varghese N."/>
            <person name="Submissions S."/>
        </authorList>
    </citation>
    <scope>NUCLEOTIDE SEQUENCE [LARGE SCALE GENOMIC DNA]</scope>
    <source>
        <strain evidence="4">CGMCC 4.578</strain>
    </source>
</reference>
<evidence type="ECO:0000259" key="2">
    <source>
        <dbReference type="Pfam" id="PF07508"/>
    </source>
</evidence>
<dbReference type="InterPro" id="IPR011109">
    <property type="entry name" value="DNA_bind_recombinase_dom"/>
</dbReference>
<evidence type="ECO:0000313" key="3">
    <source>
        <dbReference type="EMBL" id="SEP89055.1"/>
    </source>
</evidence>
<dbReference type="EMBL" id="FOFT01000001">
    <property type="protein sequence ID" value="SEP89055.1"/>
    <property type="molecule type" value="Genomic_DNA"/>
</dbReference>
<dbReference type="InterPro" id="IPR038109">
    <property type="entry name" value="DNA_bind_recomb_sf"/>
</dbReference>
<dbReference type="AlphaFoldDB" id="A0A1H9BJG7"/>
<name>A0A1H9BJG7_9PSEU</name>
<dbReference type="GO" id="GO:0003677">
    <property type="term" value="F:DNA binding"/>
    <property type="evidence" value="ECO:0007669"/>
    <property type="project" value="InterPro"/>
</dbReference>
<gene>
    <name evidence="3" type="ORF">SAMN05216195_101503</name>
</gene>
<feature type="compositionally biased region" description="Gly residues" evidence="1">
    <location>
        <begin position="60"/>
        <end position="70"/>
    </location>
</feature>
<protein>
    <submittedName>
        <fullName evidence="3">Recombinase</fullName>
    </submittedName>
</protein>
<organism evidence="3 4">
    <name type="scientific">Lentzea flaviverrucosa</name>
    <dbReference type="NCBI Taxonomy" id="200379"/>
    <lineage>
        <taxon>Bacteria</taxon>
        <taxon>Bacillati</taxon>
        <taxon>Actinomycetota</taxon>
        <taxon>Actinomycetes</taxon>
        <taxon>Pseudonocardiales</taxon>
        <taxon>Pseudonocardiaceae</taxon>
        <taxon>Lentzea</taxon>
    </lineage>
</organism>
<dbReference type="GO" id="GO:0000150">
    <property type="term" value="F:DNA strand exchange activity"/>
    <property type="evidence" value="ECO:0007669"/>
    <property type="project" value="InterPro"/>
</dbReference>
<feature type="region of interest" description="Disordered" evidence="1">
    <location>
        <begin position="51"/>
        <end position="72"/>
    </location>
</feature>
<evidence type="ECO:0000256" key="1">
    <source>
        <dbReference type="SAM" id="MobiDB-lite"/>
    </source>
</evidence>
<dbReference type="Pfam" id="PF07508">
    <property type="entry name" value="Recombinase"/>
    <property type="match status" value="1"/>
</dbReference>
<dbReference type="Proteomes" id="UP000199028">
    <property type="component" value="Unassembled WGS sequence"/>
</dbReference>
<proteinExistence type="predicted"/>
<accession>A0A1H9BJG7</accession>
<feature type="region of interest" description="Disordered" evidence="1">
    <location>
        <begin position="1"/>
        <end position="26"/>
    </location>
</feature>
<sequence length="118" mass="13419">MSSLARELNERGVVCPSGADPERNAHRSGERWIVRTVAMILENPRYTGRQVWNRNSTTGHGPGGRTGVRGSGALRWKPVSEWEVSERFAARFSTTFSSWEKATRVKYSRLAKRSVERR</sequence>
<keyword evidence="4" id="KW-1185">Reference proteome</keyword>
<dbReference type="Gene3D" id="3.90.1750.20">
    <property type="entry name" value="Putative Large Serine Recombinase, Chain B, Domain 2"/>
    <property type="match status" value="1"/>
</dbReference>
<evidence type="ECO:0000313" key="4">
    <source>
        <dbReference type="Proteomes" id="UP000199028"/>
    </source>
</evidence>
<feature type="domain" description="Recombinase" evidence="2">
    <location>
        <begin position="2"/>
        <end position="86"/>
    </location>
</feature>